<name>A0A0G4FPY5_VITBC</name>
<evidence type="ECO:0000256" key="3">
    <source>
        <dbReference type="ARBA" id="ARBA00023134"/>
    </source>
</evidence>
<evidence type="ECO:0000313" key="7">
    <source>
        <dbReference type="Proteomes" id="UP000041254"/>
    </source>
</evidence>
<protein>
    <recommendedName>
        <fullName evidence="5">Tr-type G domain-containing protein</fullName>
    </recommendedName>
</protein>
<dbReference type="GO" id="GO:0003924">
    <property type="term" value="F:GTPase activity"/>
    <property type="evidence" value="ECO:0007669"/>
    <property type="project" value="InterPro"/>
</dbReference>
<evidence type="ECO:0000259" key="5">
    <source>
        <dbReference type="PROSITE" id="PS51722"/>
    </source>
</evidence>
<evidence type="ECO:0000256" key="2">
    <source>
        <dbReference type="ARBA" id="ARBA00022741"/>
    </source>
</evidence>
<evidence type="ECO:0000313" key="6">
    <source>
        <dbReference type="EMBL" id="CEM15849.1"/>
    </source>
</evidence>
<dbReference type="InterPro" id="IPR050055">
    <property type="entry name" value="EF-Tu_GTPase"/>
</dbReference>
<dbReference type="PANTHER" id="PTHR43721">
    <property type="entry name" value="ELONGATION FACTOR TU-RELATED"/>
    <property type="match status" value="1"/>
</dbReference>
<reference evidence="6 7" key="1">
    <citation type="submission" date="2014-11" db="EMBL/GenBank/DDBJ databases">
        <authorList>
            <person name="Zhu J."/>
            <person name="Qi W."/>
            <person name="Song R."/>
        </authorList>
    </citation>
    <scope>NUCLEOTIDE SEQUENCE [LARGE SCALE GENOMIC DNA]</scope>
</reference>
<dbReference type="InParanoid" id="A0A0G4FPY5"/>
<dbReference type="CDD" id="cd03708">
    <property type="entry name" value="GTPBP_III"/>
    <property type="match status" value="1"/>
</dbReference>
<evidence type="ECO:0000256" key="4">
    <source>
        <dbReference type="SAM" id="MobiDB-lite"/>
    </source>
</evidence>
<dbReference type="PhylomeDB" id="A0A0G4FPY5"/>
<sequence length="563" mass="61303">MLGGSGALLEGSKASEPPHHIDTDVVPDEHGNNEVIEADIVHDGGVVEPDSFDSVDSGDNDGEEEGLLEGDGEGEDREGLGAVSEALLGKQHSDELNTALAGIPHDAAHMADPLDEVHVEHVDSEDVKIAMIGNVDSGKSTLVGVLTKRVLDDGRGAARSRVFNYAHELQNGRTSSIAQEIMGFTTDGKQVVPEQARQNSAQSRNATWSHIVNNSSKIVTFLDLCGHEKYLKTTIFGLVGCCPDYAMIVIGANMGIQRMTREHLGIALALRVPVFIVITKIDIAPENKYKESMQQLCKLLKSSAAKKLPLVIREADDIVAAASSIASDRVCPIFTVSNVTGEGLEFLRDFMVRIVNRVEDCGLYRPPSDPAEFHIDGVYQVTGVGIVVAGTMKSGTIMQNSQVLLGPDKTGNFRPVLVRSIHSKRIPVSKVVSGQAASFALRSLVKKEQLKRNHFRKGMVLLDRSTVPKATWEFEAEVVILHHATTIKERYQAVIHCGVIRQSAQVISLTGDLLRTGDRGSIRFRFMYHAEYLALDLPLLFREGRTKGLGRICRLYDSKGGES</sequence>
<comment type="similarity">
    <text evidence="1">Belongs to the TRAFAC class translation factor GTPase superfamily. Classic translation factor GTPase family. EF-Tu/EF-1A subfamily.</text>
</comment>
<dbReference type="VEuPathDB" id="CryptoDB:Vbra_15877"/>
<keyword evidence="2" id="KW-0547">Nucleotide-binding</keyword>
<gene>
    <name evidence="6" type="ORF">Vbra_15877</name>
</gene>
<keyword evidence="7" id="KW-1185">Reference proteome</keyword>
<dbReference type="OMA" id="FRFIQRP"/>
<dbReference type="InterPro" id="IPR009001">
    <property type="entry name" value="Transl_elong_EF1A/Init_IF2_C"/>
</dbReference>
<keyword evidence="3" id="KW-0342">GTP-binding</keyword>
<dbReference type="Gene3D" id="2.40.30.10">
    <property type="entry name" value="Translation factors"/>
    <property type="match status" value="1"/>
</dbReference>
<feature type="region of interest" description="Disordered" evidence="4">
    <location>
        <begin position="1"/>
        <end position="77"/>
    </location>
</feature>
<organism evidence="6 7">
    <name type="scientific">Vitrella brassicaformis (strain CCMP3155)</name>
    <dbReference type="NCBI Taxonomy" id="1169540"/>
    <lineage>
        <taxon>Eukaryota</taxon>
        <taxon>Sar</taxon>
        <taxon>Alveolata</taxon>
        <taxon>Colpodellida</taxon>
        <taxon>Vitrellaceae</taxon>
        <taxon>Vitrella</taxon>
    </lineage>
</organism>
<feature type="domain" description="Tr-type G" evidence="5">
    <location>
        <begin position="124"/>
        <end position="359"/>
    </location>
</feature>
<dbReference type="InterPro" id="IPR035531">
    <property type="entry name" value="GTPBP1-like"/>
</dbReference>
<dbReference type="SUPFAM" id="SSF50465">
    <property type="entry name" value="EF-Tu/eEF-1alpha/eIF2-gamma C-terminal domain"/>
    <property type="match status" value="1"/>
</dbReference>
<dbReference type="SUPFAM" id="SSF52540">
    <property type="entry name" value="P-loop containing nucleoside triphosphate hydrolases"/>
    <property type="match status" value="1"/>
</dbReference>
<dbReference type="PROSITE" id="PS51722">
    <property type="entry name" value="G_TR_2"/>
    <property type="match status" value="1"/>
</dbReference>
<dbReference type="FunFam" id="3.40.50.300:FF:000091">
    <property type="entry name" value="Probable GTP-binding protein 1"/>
    <property type="match status" value="1"/>
</dbReference>
<proteinExistence type="inferred from homology"/>
<dbReference type="OrthoDB" id="1727108at2759"/>
<dbReference type="CDD" id="cd04165">
    <property type="entry name" value="GTPBP1_like"/>
    <property type="match status" value="1"/>
</dbReference>
<dbReference type="PANTHER" id="PTHR43721:SF9">
    <property type="entry name" value="GTP-BINDING PROTEIN 1"/>
    <property type="match status" value="1"/>
</dbReference>
<dbReference type="InterPro" id="IPR027417">
    <property type="entry name" value="P-loop_NTPase"/>
</dbReference>
<dbReference type="SUPFAM" id="SSF50447">
    <property type="entry name" value="Translation proteins"/>
    <property type="match status" value="1"/>
</dbReference>
<dbReference type="AlphaFoldDB" id="A0A0G4FPY5"/>
<feature type="compositionally biased region" description="Basic and acidic residues" evidence="4">
    <location>
        <begin position="16"/>
        <end position="32"/>
    </location>
</feature>
<evidence type="ECO:0000256" key="1">
    <source>
        <dbReference type="ARBA" id="ARBA00007249"/>
    </source>
</evidence>
<dbReference type="GO" id="GO:0003746">
    <property type="term" value="F:translation elongation factor activity"/>
    <property type="evidence" value="ECO:0007669"/>
    <property type="project" value="TreeGrafter"/>
</dbReference>
<feature type="compositionally biased region" description="Acidic residues" evidence="4">
    <location>
        <begin position="50"/>
        <end position="76"/>
    </location>
</feature>
<dbReference type="Gene3D" id="3.40.50.300">
    <property type="entry name" value="P-loop containing nucleotide triphosphate hydrolases"/>
    <property type="match status" value="1"/>
</dbReference>
<dbReference type="Proteomes" id="UP000041254">
    <property type="component" value="Unassembled WGS sequence"/>
</dbReference>
<dbReference type="FunFam" id="2.40.30.10:FF:000014">
    <property type="entry name" value="Probable GTP-binding protein 1"/>
    <property type="match status" value="1"/>
</dbReference>
<dbReference type="GO" id="GO:0005525">
    <property type="term" value="F:GTP binding"/>
    <property type="evidence" value="ECO:0007669"/>
    <property type="project" value="UniProtKB-KW"/>
</dbReference>
<dbReference type="CDD" id="cd03694">
    <property type="entry name" value="GTPBP_II"/>
    <property type="match status" value="1"/>
</dbReference>
<accession>A0A0G4FPY5</accession>
<dbReference type="Pfam" id="PF00009">
    <property type="entry name" value="GTP_EFTU"/>
    <property type="match status" value="1"/>
</dbReference>
<dbReference type="EMBL" id="CDMY01000472">
    <property type="protein sequence ID" value="CEM15849.1"/>
    <property type="molecule type" value="Genomic_DNA"/>
</dbReference>
<dbReference type="InterPro" id="IPR000795">
    <property type="entry name" value="T_Tr_GTP-bd_dom"/>
</dbReference>
<dbReference type="InterPro" id="IPR009000">
    <property type="entry name" value="Transl_B-barrel_sf"/>
</dbReference>